<organism evidence="5 6">
    <name type="scientific">Streptomyces ipomoeae</name>
    <dbReference type="NCBI Taxonomy" id="103232"/>
    <lineage>
        <taxon>Bacteria</taxon>
        <taxon>Bacillati</taxon>
        <taxon>Actinomycetota</taxon>
        <taxon>Actinomycetes</taxon>
        <taxon>Kitasatosporales</taxon>
        <taxon>Streptomycetaceae</taxon>
        <taxon>Streptomyces</taxon>
    </lineage>
</organism>
<keyword evidence="5" id="KW-0560">Oxidoreductase</keyword>
<dbReference type="GO" id="GO:0019632">
    <property type="term" value="P:shikimate metabolic process"/>
    <property type="evidence" value="ECO:0007669"/>
    <property type="project" value="TreeGrafter"/>
</dbReference>
<dbReference type="Gene3D" id="3.40.50.720">
    <property type="entry name" value="NAD(P)-binding Rossmann-like Domain"/>
    <property type="match status" value="1"/>
</dbReference>
<name>A0AAE9AVP5_9ACTN</name>
<dbReference type="InterPro" id="IPR013708">
    <property type="entry name" value="Shikimate_DH-bd_N"/>
</dbReference>
<dbReference type="EC" id="1.1.1.25" evidence="5"/>
<dbReference type="NCBIfam" id="NF001311">
    <property type="entry name" value="PRK00258.1-3"/>
    <property type="match status" value="1"/>
</dbReference>
<dbReference type="InterPro" id="IPR022893">
    <property type="entry name" value="Shikimate_DH_fam"/>
</dbReference>
<dbReference type="Pfam" id="PF08501">
    <property type="entry name" value="Shikimate_dh_N"/>
    <property type="match status" value="1"/>
</dbReference>
<dbReference type="EMBL" id="SPAZ01000371">
    <property type="protein sequence ID" value="TQE15177.1"/>
    <property type="molecule type" value="Genomic_DNA"/>
</dbReference>
<dbReference type="GO" id="GO:0009073">
    <property type="term" value="P:aromatic amino acid family biosynthetic process"/>
    <property type="evidence" value="ECO:0007669"/>
    <property type="project" value="UniProtKB-KW"/>
</dbReference>
<comment type="caution">
    <text evidence="5">The sequence shown here is derived from an EMBL/GenBank/DDBJ whole genome shotgun (WGS) entry which is preliminary data.</text>
</comment>
<comment type="pathway">
    <text evidence="1">Metabolic intermediate biosynthesis; chorismate biosynthesis; chorismate from D-erythrose 4-phosphate and phosphoenolpyruvate: step 4/7.</text>
</comment>
<dbReference type="Gene3D" id="3.40.50.10860">
    <property type="entry name" value="Leucine Dehydrogenase, chain A, domain 1"/>
    <property type="match status" value="1"/>
</dbReference>
<dbReference type="PANTHER" id="PTHR21089">
    <property type="entry name" value="SHIKIMATE DEHYDROGENASE"/>
    <property type="match status" value="1"/>
</dbReference>
<reference evidence="5 6" key="1">
    <citation type="submission" date="2019-03" db="EMBL/GenBank/DDBJ databases">
        <title>Comparative genomic analyses of the sweetpotato soil rot pathogen, Streptomyces ipomoeae.</title>
        <authorList>
            <person name="Ruschel Soares N."/>
            <person name="Badger J.H."/>
            <person name="Huguet-Tapia J.C."/>
            <person name="Clark C.A."/>
            <person name="Pettis G.S."/>
        </authorList>
    </citation>
    <scope>NUCLEOTIDE SEQUENCE [LARGE SCALE GENOMIC DNA]</scope>
    <source>
        <strain evidence="5 6">88-35</strain>
    </source>
</reference>
<dbReference type="InterPro" id="IPR046346">
    <property type="entry name" value="Aminoacid_DH-like_N_sf"/>
</dbReference>
<evidence type="ECO:0000313" key="5">
    <source>
        <dbReference type="EMBL" id="TQE15177.1"/>
    </source>
</evidence>
<evidence type="ECO:0000256" key="3">
    <source>
        <dbReference type="SAM" id="MobiDB-lite"/>
    </source>
</evidence>
<dbReference type="GO" id="GO:0050661">
    <property type="term" value="F:NADP binding"/>
    <property type="evidence" value="ECO:0007669"/>
    <property type="project" value="TreeGrafter"/>
</dbReference>
<protein>
    <submittedName>
        <fullName evidence="5">Shikimate dehydrogenase</fullName>
        <ecNumber evidence="5">1.1.1.25</ecNumber>
    </submittedName>
</protein>
<dbReference type="RefSeq" id="WP_009326942.1">
    <property type="nucleotide sequence ID" value="NZ_JARAVC010000021.1"/>
</dbReference>
<evidence type="ECO:0000259" key="4">
    <source>
        <dbReference type="Pfam" id="PF08501"/>
    </source>
</evidence>
<dbReference type="GO" id="GO:0005829">
    <property type="term" value="C:cytosol"/>
    <property type="evidence" value="ECO:0007669"/>
    <property type="project" value="TreeGrafter"/>
</dbReference>
<accession>A0AAE9AVP5</accession>
<dbReference type="SUPFAM" id="SSF51735">
    <property type="entry name" value="NAD(P)-binding Rossmann-fold domains"/>
    <property type="match status" value="1"/>
</dbReference>
<dbReference type="AlphaFoldDB" id="A0AAE9AVP5"/>
<dbReference type="InterPro" id="IPR036291">
    <property type="entry name" value="NAD(P)-bd_dom_sf"/>
</dbReference>
<dbReference type="Proteomes" id="UP000318720">
    <property type="component" value="Unassembled WGS sequence"/>
</dbReference>
<keyword evidence="2" id="KW-0057">Aromatic amino acid biosynthesis</keyword>
<evidence type="ECO:0000256" key="1">
    <source>
        <dbReference type="ARBA" id="ARBA00004871"/>
    </source>
</evidence>
<feature type="region of interest" description="Disordered" evidence="3">
    <location>
        <begin position="1"/>
        <end position="21"/>
    </location>
</feature>
<feature type="domain" description="Shikimate dehydrogenase substrate binding N-terminal" evidence="4">
    <location>
        <begin position="24"/>
        <end position="105"/>
    </location>
</feature>
<dbReference type="SUPFAM" id="SSF53223">
    <property type="entry name" value="Aminoacid dehydrogenase-like, N-terminal domain"/>
    <property type="match status" value="1"/>
</dbReference>
<dbReference type="GO" id="GO:0009423">
    <property type="term" value="P:chorismate biosynthetic process"/>
    <property type="evidence" value="ECO:0007669"/>
    <property type="project" value="TreeGrafter"/>
</dbReference>
<evidence type="ECO:0000313" key="6">
    <source>
        <dbReference type="Proteomes" id="UP000318720"/>
    </source>
</evidence>
<keyword evidence="2" id="KW-0028">Amino-acid biosynthesis</keyword>
<proteinExistence type="predicted"/>
<evidence type="ECO:0000256" key="2">
    <source>
        <dbReference type="ARBA" id="ARBA00023141"/>
    </source>
</evidence>
<sequence length="300" mass="31080">MRADQKPAAGRTTARDDSGSRVAVLGSPVGDSLWPTLHRAAYAAMGLDWKYEAFECDEPGLPGLFDSLGGDWAGLCLAMPLGRAVLPLVDEVSDLALDVGGADTVVFRHGRSFGDHTGVHGITTALRQAGLEAPGSAVVLGGRATACSALAALRELGVREPIVVVRERSRAMEVEAAAGRLGVSVDVRRFDELDRLLRGVAVVVSTLPAGAADTLASTVARSGAAVLDAVCSAFPTRLAKAAGFVGSTVVDGLSMLLHQTVRQTELLTDLTDVPVAALRGAARAELLRRAAREAEPAGSR</sequence>
<dbReference type="PANTHER" id="PTHR21089:SF1">
    <property type="entry name" value="BIFUNCTIONAL 3-DEHYDROQUINATE DEHYDRATASE_SHIKIMATE DEHYDROGENASE, CHLOROPLASTIC"/>
    <property type="match status" value="1"/>
</dbReference>
<dbReference type="GO" id="GO:0004764">
    <property type="term" value="F:shikimate 3-dehydrogenase (NADP+) activity"/>
    <property type="evidence" value="ECO:0007669"/>
    <property type="project" value="UniProtKB-EC"/>
</dbReference>
<gene>
    <name evidence="5" type="ORF">Sipo8835_46150</name>
</gene>